<dbReference type="EMBL" id="CP141883">
    <property type="protein sequence ID" value="WRT65293.1"/>
    <property type="molecule type" value="Genomic_DNA"/>
</dbReference>
<name>A0ABZ1CUS8_9TREE</name>
<reference evidence="1 2" key="1">
    <citation type="submission" date="2024-01" db="EMBL/GenBank/DDBJ databases">
        <title>Comparative genomics of Cryptococcus and Kwoniella reveals pathogenesis evolution and contrasting modes of karyotype evolution via chromosome fusion or intercentromeric recombination.</title>
        <authorList>
            <person name="Coelho M.A."/>
            <person name="David-Palma M."/>
            <person name="Shea T."/>
            <person name="Bowers K."/>
            <person name="McGinley-Smith S."/>
            <person name="Mohammad A.W."/>
            <person name="Gnirke A."/>
            <person name="Yurkov A.M."/>
            <person name="Nowrousian M."/>
            <person name="Sun S."/>
            <person name="Cuomo C.A."/>
            <person name="Heitman J."/>
        </authorList>
    </citation>
    <scope>NUCLEOTIDE SEQUENCE [LARGE SCALE GENOMIC DNA]</scope>
    <source>
        <strain evidence="1">CBS 11374</strain>
    </source>
</reference>
<sequence length="324" mass="36644">MILWSLQIKHAKSDGILIFNKSNVVASEIELERVASSGDIHHYSKTAVRRLTSFRHVRKIVIHSLPSDSVSDTFAAFVQNLPFRAFPSLESVVILAQAVDDVRTWVPATYDRPRNPPLLEALTLSSSPAKLCVSFRSLRAEDWEEHRDLTVPGQYQLVRRLNRLREDDHWSDIREFCVHNVVHQVLPSLPNCRNSYQFASHITGNSSHPVLHHPGPNATYLPGPLWSYRAWQLGTAIKISFHPGLMPLRDDDDESGVGYDEVLDLVKGAVKAGLPQDLPMREGFGKELVGEVFEKVQYKKDDDCMACQRNIRSVPLISNIRDLP</sequence>
<evidence type="ECO:0000313" key="2">
    <source>
        <dbReference type="Proteomes" id="UP001329825"/>
    </source>
</evidence>
<dbReference type="GeneID" id="87954367"/>
<organism evidence="1 2">
    <name type="scientific">Kwoniella shivajii</name>
    <dbReference type="NCBI Taxonomy" id="564305"/>
    <lineage>
        <taxon>Eukaryota</taxon>
        <taxon>Fungi</taxon>
        <taxon>Dikarya</taxon>
        <taxon>Basidiomycota</taxon>
        <taxon>Agaricomycotina</taxon>
        <taxon>Tremellomycetes</taxon>
        <taxon>Tremellales</taxon>
        <taxon>Cryptococcaceae</taxon>
        <taxon>Kwoniella</taxon>
    </lineage>
</organism>
<accession>A0ABZ1CUS8</accession>
<dbReference type="RefSeq" id="XP_062790033.1">
    <property type="nucleotide sequence ID" value="XM_062933982.1"/>
</dbReference>
<proteinExistence type="predicted"/>
<keyword evidence="2" id="KW-1185">Reference proteome</keyword>
<gene>
    <name evidence="1" type="ORF">IL334_002236</name>
</gene>
<protein>
    <submittedName>
        <fullName evidence="1">Uncharacterized protein</fullName>
    </submittedName>
</protein>
<evidence type="ECO:0000313" key="1">
    <source>
        <dbReference type="EMBL" id="WRT65293.1"/>
    </source>
</evidence>
<dbReference type="Proteomes" id="UP001329825">
    <property type="component" value="Chromosome 3"/>
</dbReference>